<dbReference type="Proteomes" id="UP001056120">
    <property type="component" value="Linkage Group LG01"/>
</dbReference>
<proteinExistence type="predicted"/>
<organism evidence="1 2">
    <name type="scientific">Smallanthus sonchifolius</name>
    <dbReference type="NCBI Taxonomy" id="185202"/>
    <lineage>
        <taxon>Eukaryota</taxon>
        <taxon>Viridiplantae</taxon>
        <taxon>Streptophyta</taxon>
        <taxon>Embryophyta</taxon>
        <taxon>Tracheophyta</taxon>
        <taxon>Spermatophyta</taxon>
        <taxon>Magnoliopsida</taxon>
        <taxon>eudicotyledons</taxon>
        <taxon>Gunneridae</taxon>
        <taxon>Pentapetalae</taxon>
        <taxon>asterids</taxon>
        <taxon>campanulids</taxon>
        <taxon>Asterales</taxon>
        <taxon>Asteraceae</taxon>
        <taxon>Asteroideae</taxon>
        <taxon>Heliantheae alliance</taxon>
        <taxon>Millerieae</taxon>
        <taxon>Smallanthus</taxon>
    </lineage>
</organism>
<gene>
    <name evidence="1" type="ORF">L1987_03650</name>
</gene>
<reference evidence="1 2" key="2">
    <citation type="journal article" date="2022" name="Mol. Ecol. Resour.">
        <title>The genomes of chicory, endive, great burdock and yacon provide insights into Asteraceae paleo-polyploidization history and plant inulin production.</title>
        <authorList>
            <person name="Fan W."/>
            <person name="Wang S."/>
            <person name="Wang H."/>
            <person name="Wang A."/>
            <person name="Jiang F."/>
            <person name="Liu H."/>
            <person name="Zhao H."/>
            <person name="Xu D."/>
            <person name="Zhang Y."/>
        </authorList>
    </citation>
    <scope>NUCLEOTIDE SEQUENCE [LARGE SCALE GENOMIC DNA]</scope>
    <source>
        <strain evidence="2">cv. Yunnan</strain>
        <tissue evidence="1">Leaves</tissue>
    </source>
</reference>
<comment type="caution">
    <text evidence="1">The sequence shown here is derived from an EMBL/GenBank/DDBJ whole genome shotgun (WGS) entry which is preliminary data.</text>
</comment>
<accession>A0ACB9KBD4</accession>
<evidence type="ECO:0000313" key="2">
    <source>
        <dbReference type="Proteomes" id="UP001056120"/>
    </source>
</evidence>
<dbReference type="EMBL" id="CM042018">
    <property type="protein sequence ID" value="KAI3829524.1"/>
    <property type="molecule type" value="Genomic_DNA"/>
</dbReference>
<reference evidence="2" key="1">
    <citation type="journal article" date="2022" name="Mol. Ecol. Resour.">
        <title>The genomes of chicory, endive, great burdock and yacon provide insights into Asteraceae palaeo-polyploidization history and plant inulin production.</title>
        <authorList>
            <person name="Fan W."/>
            <person name="Wang S."/>
            <person name="Wang H."/>
            <person name="Wang A."/>
            <person name="Jiang F."/>
            <person name="Liu H."/>
            <person name="Zhao H."/>
            <person name="Xu D."/>
            <person name="Zhang Y."/>
        </authorList>
    </citation>
    <scope>NUCLEOTIDE SEQUENCE [LARGE SCALE GENOMIC DNA]</scope>
    <source>
        <strain evidence="2">cv. Yunnan</strain>
    </source>
</reference>
<evidence type="ECO:0000313" key="1">
    <source>
        <dbReference type="EMBL" id="KAI3829524.1"/>
    </source>
</evidence>
<sequence>MFSQLVTNVTDTDSFFGTDPNAGNTIVGTIERGAHISMHAWVGNPRMPNREDMGNFYSAGYDPLFYSHHSNVDRMWKIWKDLNPKGHREPTSEDWLNASYVFYDENEELVRVYNKDCVDIGKMSVGTVKKVKDVKYPVKLDQTVKVLVKRPATNRSEDEKEKAKEMLFLNGITFNCEVFLKLDVLVNDADDGVETTATSSEFAGTFSQVPHKHGDKMLMTSGAAFGITELLEDMEAEGDEYVLVTLVPRVGTDDATVSEIKIQLVPVV</sequence>
<keyword evidence="2" id="KW-1185">Reference proteome</keyword>
<protein>
    <submittedName>
        <fullName evidence="1">Uncharacterized protein</fullName>
    </submittedName>
</protein>
<name>A0ACB9KBD4_9ASTR</name>